<dbReference type="Proteomes" id="UP001341840">
    <property type="component" value="Unassembled WGS sequence"/>
</dbReference>
<name>A0ABU6RFX5_9FABA</name>
<evidence type="ECO:0000313" key="2">
    <source>
        <dbReference type="Proteomes" id="UP001341840"/>
    </source>
</evidence>
<protein>
    <submittedName>
        <fullName evidence="1">Uncharacterized protein</fullName>
    </submittedName>
</protein>
<proteinExistence type="predicted"/>
<dbReference type="EMBL" id="JASCZI010030474">
    <property type="protein sequence ID" value="MED6122930.1"/>
    <property type="molecule type" value="Genomic_DNA"/>
</dbReference>
<evidence type="ECO:0000313" key="1">
    <source>
        <dbReference type="EMBL" id="MED6122930.1"/>
    </source>
</evidence>
<comment type="caution">
    <text evidence="1">The sequence shown here is derived from an EMBL/GenBank/DDBJ whole genome shotgun (WGS) entry which is preliminary data.</text>
</comment>
<sequence>MRRSGEPVDVTVARGWLPVANSRRYHVPGRAHDPARVHGCVRPPRLLPHHLRMEKPSTSPRWGSIAINPIPVPDGAVKNHATIHMENELHLASIWSNMDKMRHED</sequence>
<keyword evidence="2" id="KW-1185">Reference proteome</keyword>
<reference evidence="1 2" key="1">
    <citation type="journal article" date="2023" name="Plants (Basel)">
        <title>Bridging the Gap: Combining Genomics and Transcriptomics Approaches to Understand Stylosanthes scabra, an Orphan Legume from the Brazilian Caatinga.</title>
        <authorList>
            <person name="Ferreira-Neto J.R.C."/>
            <person name="da Silva M.D."/>
            <person name="Binneck E."/>
            <person name="de Melo N.F."/>
            <person name="da Silva R.H."/>
            <person name="de Melo A.L.T.M."/>
            <person name="Pandolfi V."/>
            <person name="Bustamante F.O."/>
            <person name="Brasileiro-Vidal A.C."/>
            <person name="Benko-Iseppon A.M."/>
        </authorList>
    </citation>
    <scope>NUCLEOTIDE SEQUENCE [LARGE SCALE GENOMIC DNA]</scope>
    <source>
        <tissue evidence="1">Leaves</tissue>
    </source>
</reference>
<gene>
    <name evidence="1" type="ORF">PIB30_044523</name>
</gene>
<organism evidence="1 2">
    <name type="scientific">Stylosanthes scabra</name>
    <dbReference type="NCBI Taxonomy" id="79078"/>
    <lineage>
        <taxon>Eukaryota</taxon>
        <taxon>Viridiplantae</taxon>
        <taxon>Streptophyta</taxon>
        <taxon>Embryophyta</taxon>
        <taxon>Tracheophyta</taxon>
        <taxon>Spermatophyta</taxon>
        <taxon>Magnoliopsida</taxon>
        <taxon>eudicotyledons</taxon>
        <taxon>Gunneridae</taxon>
        <taxon>Pentapetalae</taxon>
        <taxon>rosids</taxon>
        <taxon>fabids</taxon>
        <taxon>Fabales</taxon>
        <taxon>Fabaceae</taxon>
        <taxon>Papilionoideae</taxon>
        <taxon>50 kb inversion clade</taxon>
        <taxon>dalbergioids sensu lato</taxon>
        <taxon>Dalbergieae</taxon>
        <taxon>Pterocarpus clade</taxon>
        <taxon>Stylosanthes</taxon>
    </lineage>
</organism>
<accession>A0ABU6RFX5</accession>